<dbReference type="EMBL" id="AJWZ01007715">
    <property type="protein sequence ID" value="EKC56135.1"/>
    <property type="molecule type" value="Genomic_DNA"/>
</dbReference>
<organism evidence="2">
    <name type="scientific">human gut metagenome</name>
    <dbReference type="NCBI Taxonomy" id="408170"/>
    <lineage>
        <taxon>unclassified sequences</taxon>
        <taxon>metagenomes</taxon>
        <taxon>organismal metagenomes</taxon>
    </lineage>
</organism>
<accession>K1SQN3</accession>
<dbReference type="Pfam" id="PF01740">
    <property type="entry name" value="STAS"/>
    <property type="match status" value="1"/>
</dbReference>
<dbReference type="SUPFAM" id="SSF52091">
    <property type="entry name" value="SpoIIaa-like"/>
    <property type="match status" value="1"/>
</dbReference>
<dbReference type="PROSITE" id="PS50801">
    <property type="entry name" value="STAS"/>
    <property type="match status" value="1"/>
</dbReference>
<feature type="domain" description="STAS" evidence="1">
    <location>
        <begin position="1"/>
        <end position="76"/>
    </location>
</feature>
<dbReference type="InterPro" id="IPR002645">
    <property type="entry name" value="STAS_dom"/>
</dbReference>
<evidence type="ECO:0000259" key="1">
    <source>
        <dbReference type="PROSITE" id="PS50801"/>
    </source>
</evidence>
<feature type="non-terminal residue" evidence="2">
    <location>
        <position position="76"/>
    </location>
</feature>
<dbReference type="AlphaFoldDB" id="K1SQN3"/>
<dbReference type="InterPro" id="IPR036513">
    <property type="entry name" value="STAS_dom_sf"/>
</dbReference>
<dbReference type="CDD" id="cd07043">
    <property type="entry name" value="STAS_anti-anti-sigma_factors"/>
    <property type="match status" value="1"/>
</dbReference>
<sequence>MHFTSFLEEGRLTVALTGEIDHHCAKAYIQAIAAKIEAYTPEVCVLDFQEVSFVDSSGIAVVINALRSMTQIEGRL</sequence>
<protein>
    <recommendedName>
        <fullName evidence="1">STAS domain-containing protein</fullName>
    </recommendedName>
</protein>
<dbReference type="Gene3D" id="3.30.750.24">
    <property type="entry name" value="STAS domain"/>
    <property type="match status" value="1"/>
</dbReference>
<comment type="caution">
    <text evidence="2">The sequence shown here is derived from an EMBL/GenBank/DDBJ whole genome shotgun (WGS) entry which is preliminary data.</text>
</comment>
<gene>
    <name evidence="2" type="ORF">OBE_11219</name>
</gene>
<evidence type="ECO:0000313" key="2">
    <source>
        <dbReference type="EMBL" id="EKC56135.1"/>
    </source>
</evidence>
<name>K1SQN3_9ZZZZ</name>
<reference evidence="2" key="1">
    <citation type="journal article" date="2013" name="Environ. Microbiol.">
        <title>Microbiota from the distal guts of lean and obese adolescents exhibit partial functional redundancy besides clear differences in community structure.</title>
        <authorList>
            <person name="Ferrer M."/>
            <person name="Ruiz A."/>
            <person name="Lanza F."/>
            <person name="Haange S.B."/>
            <person name="Oberbach A."/>
            <person name="Till H."/>
            <person name="Bargiela R."/>
            <person name="Campoy C."/>
            <person name="Segura M.T."/>
            <person name="Richter M."/>
            <person name="von Bergen M."/>
            <person name="Seifert J."/>
            <person name="Suarez A."/>
        </authorList>
    </citation>
    <scope>NUCLEOTIDE SEQUENCE</scope>
</reference>
<proteinExistence type="predicted"/>